<dbReference type="InterPro" id="IPR008984">
    <property type="entry name" value="SMAD_FHA_dom_sf"/>
</dbReference>
<keyword evidence="4" id="KW-1185">Reference proteome</keyword>
<evidence type="ECO:0000313" key="5">
    <source>
        <dbReference type="RefSeq" id="XP_030626462.1"/>
    </source>
</evidence>
<feature type="region of interest" description="Disordered" evidence="2">
    <location>
        <begin position="1557"/>
        <end position="1581"/>
    </location>
</feature>
<feature type="compositionally biased region" description="Basic and acidic residues" evidence="2">
    <location>
        <begin position="140"/>
        <end position="149"/>
    </location>
</feature>
<feature type="region of interest" description="Disordered" evidence="2">
    <location>
        <begin position="140"/>
        <end position="192"/>
    </location>
</feature>
<dbReference type="Pfam" id="PF00498">
    <property type="entry name" value="FHA"/>
    <property type="match status" value="1"/>
</dbReference>
<evidence type="ECO:0000256" key="2">
    <source>
        <dbReference type="SAM" id="MobiDB-lite"/>
    </source>
</evidence>
<feature type="region of interest" description="Disordered" evidence="2">
    <location>
        <begin position="839"/>
        <end position="1464"/>
    </location>
</feature>
<dbReference type="PROSITE" id="PS50006">
    <property type="entry name" value="FHA_DOMAIN"/>
    <property type="match status" value="1"/>
</dbReference>
<dbReference type="InterPro" id="IPR000253">
    <property type="entry name" value="FHA_dom"/>
</dbReference>
<dbReference type="CDD" id="cd22725">
    <property type="entry name" value="FHA_Cep170B"/>
    <property type="match status" value="1"/>
</dbReference>
<feature type="region of interest" description="Disordered" evidence="2">
    <location>
        <begin position="1497"/>
        <end position="1533"/>
    </location>
</feature>
<name>A0A6J2V3W7_CHACN</name>
<protein>
    <submittedName>
        <fullName evidence="5">Centrosomal protein of 170 kDa protein B</fullName>
    </submittedName>
</protein>
<reference evidence="5" key="1">
    <citation type="submission" date="2025-08" db="UniProtKB">
        <authorList>
            <consortium name="RefSeq"/>
        </authorList>
    </citation>
    <scope>IDENTIFICATION</scope>
</reference>
<feature type="compositionally biased region" description="Polar residues" evidence="2">
    <location>
        <begin position="392"/>
        <end position="402"/>
    </location>
</feature>
<sequence length="1732" mass="189080">MSVTSWFLVSSSGTRHRLPREMIFVGREDCELMLQSRSVDKQHAVINYNPATDEHLLKDLGSLNGTFVNDLRIPDQTYITLKLSDIVRFGYDSNVYVLEKSQHRVPEEALKHEKYTSQLQMGLKASEGKKQDLLDDRSKLEKTERKTHTEAPVSRPTPLYGQPSWWGEEDSGNKGTQGDGRRSDECHPEVSKEVHTVDAEVNGSIQDYRDSQNKSAYLYHREPSYFEIPTKEFQTHSKPPAVELNDIPTKDTDSSPVFTAPVVQSHASFTIEFDECAPGKIKIKDHVTKFSSRQRSKQQQSSKPLASTPTEVQSAESKVADWLVHSDVSMMRRRPPSEDAYSTKSDLAMQIRTLKGHHHEDGTQSDSEDPVMKVKQSKSHHSMKSQLSHQSAQPKFSGSTPEPVQSQRSYQPRQQSPPASPVGTESTVPRAAPEVPSPTQTQLKLGPHEPQSQQAFIIEFFDDNPRKKRSQSFTHNTAHADSYSALKAKLERRKGGAHGERPASVHGHIPPTQQITVPLKGSGHTGPQRSSSLKREKTEEALSGSSTSPSSSGPSSRSSPAITIKPFGSLGKKSKLAQEFAAEFLKDIDKTSPPPMSAPPVMMSPAHTHLPSPADPLGPSSMSYPSSPSQLPTVPQPLAPTSSPVPVPVPAPTHPPAKSLVSSISPGRSAVQSTPPLHPLEVSGMESKASRVVRTEEEDSLSDAGTYTIETESQDKEVEEARSMIDQVFGVLDAPEYSGQTMGIYRPIIDDGRGEEAILGHVQGGTIDIVQGFNQSNLNGDPAAPLQGHSDQGGPKWVSRWASLADTYSEPGATQVPSGTPPHGGLTDREERLSLVVSQSFDNSESEHSQGSRTRRLLPQLPPGEKPESPTPSILIQHDPLLDHELPEHSSGTPRQQGSTQMLRVQDDVDPDSLSDTSRSDDSSILDRSRRSQGRKGTAASSPGENVTRGRGQEMSAPTPKATSFYIGSEDSSCKSDTTRSPVQSYSDRDLSPKMPPTTVLIRHLSSHEPRRPVKPNSSAPNLQTQDRDTVPTRESSSTSFVRQESFTKDRPSDNIPVKKLPHISSHPTLRDLDQRESGGLDIPPQPRETERSLMSPEDKLPEPVRASKKGISPGQADDSLSGESDVDTASTVSLVSSKNAPISAPKKRTSGSSLHKDKSSSSSSVQEKARQPTARERLSEKRRSQVTADNGNKVELTRRLQLRRSAGNRGSLDLSEGQQNHGQQLWPDTTASDHESGSRPAIRKKISAPLQKEDTSKSSKNNQQVLTRSNSLSAPRPTRASMLRRARLGEASDNEGAETDRGSQTSEQTKVTGDGKKLSRLDILAMPRKRTGSFTAPSDNESSGSKPGNLTRTTEASGMGRKMPSNETRQGSTKGTGATGKHPSGRTRSSQVKHSSTASSRRKQKGSDYSSTSEEEIETSTNNKHKRSHASASTQTQTPQKTMQARPKSVCLDTEEEEAQNEHYQNWSTHSAEIARLSQDLAKDLAILAREIHDVAGDGDSQTSSGMGTTTSPGSMPNTPASTISAREERPYSSLQGFLSSQLVQHIPEASLNYQKVPPGSAGAMEQDSNMNDQDGSKRRPWNREEVILDNLMLNPVSQLSQAIRENTEQLTEKMKTLFHNKTEIWEEIEAKINAENEVPIIKSSNKEISSILTELRRVQRQLEVINTIVEPGGSASKMSAMVSSPGGKTKPSSRESRSSSQIHSSSPTTANANKGAKRGASGQKEERFLV</sequence>
<evidence type="ECO:0000313" key="4">
    <source>
        <dbReference type="Proteomes" id="UP000504632"/>
    </source>
</evidence>
<feature type="compositionally biased region" description="Basic and acidic residues" evidence="2">
    <location>
        <begin position="1168"/>
        <end position="1184"/>
    </location>
</feature>
<feature type="region of interest" description="Disordered" evidence="2">
    <location>
        <begin position="586"/>
        <end position="706"/>
    </location>
</feature>
<feature type="compositionally biased region" description="Polar residues" evidence="2">
    <location>
        <begin position="1366"/>
        <end position="1377"/>
    </location>
</feature>
<feature type="compositionally biased region" description="Polar residues" evidence="2">
    <location>
        <begin position="304"/>
        <end position="316"/>
    </location>
</feature>
<dbReference type="PANTHER" id="PTHR15715:SF18">
    <property type="entry name" value="CENTROSOMAL PROTEIN OF 170 KDA PROTEIN B"/>
    <property type="match status" value="1"/>
</dbReference>
<feature type="compositionally biased region" description="Polar residues" evidence="2">
    <location>
        <begin position="890"/>
        <end position="903"/>
    </location>
</feature>
<feature type="compositionally biased region" description="Polar residues" evidence="2">
    <location>
        <begin position="1431"/>
        <end position="1444"/>
    </location>
</feature>
<feature type="region of interest" description="Disordered" evidence="2">
    <location>
        <begin position="1676"/>
        <end position="1732"/>
    </location>
</feature>
<dbReference type="InParanoid" id="A0A6J2V3W7"/>
<feature type="region of interest" description="Disordered" evidence="2">
    <location>
        <begin position="357"/>
        <end position="570"/>
    </location>
</feature>
<dbReference type="RefSeq" id="XP_030626462.1">
    <property type="nucleotide sequence ID" value="XM_030770602.1"/>
</dbReference>
<accession>A0A6J2V3W7</accession>
<feature type="compositionally biased region" description="Basic and acidic residues" evidence="2">
    <location>
        <begin position="1069"/>
        <end position="1079"/>
    </location>
</feature>
<dbReference type="OrthoDB" id="444265at2759"/>
<dbReference type="GeneID" id="115809097"/>
<feature type="compositionally biased region" description="Low complexity" evidence="2">
    <location>
        <begin position="403"/>
        <end position="417"/>
    </location>
</feature>
<feature type="region of interest" description="Disordered" evidence="2">
    <location>
        <begin position="290"/>
        <end position="318"/>
    </location>
</feature>
<dbReference type="Gene3D" id="2.60.200.20">
    <property type="match status" value="1"/>
</dbReference>
<dbReference type="Proteomes" id="UP000504632">
    <property type="component" value="Chromosome 4"/>
</dbReference>
<comment type="similarity">
    <text evidence="1">Belongs to the CEP170 family.</text>
</comment>
<feature type="compositionally biased region" description="Polar residues" evidence="2">
    <location>
        <begin position="1259"/>
        <end position="1274"/>
    </location>
</feature>
<feature type="compositionally biased region" description="Polar residues" evidence="2">
    <location>
        <begin position="1387"/>
        <end position="1400"/>
    </location>
</feature>
<feature type="compositionally biased region" description="Polar residues" evidence="2">
    <location>
        <begin position="1333"/>
        <end position="1357"/>
    </location>
</feature>
<dbReference type="InterPro" id="IPR051176">
    <property type="entry name" value="Cent_Immune-Sig_Mod"/>
</dbReference>
<dbReference type="PANTHER" id="PTHR15715">
    <property type="entry name" value="CENTROSOMAL PROTEIN OF 170 KDA"/>
    <property type="match status" value="1"/>
</dbReference>
<dbReference type="CTD" id="100318353"/>
<dbReference type="InterPro" id="IPR029300">
    <property type="entry name" value="CEP170_C"/>
</dbReference>
<feature type="compositionally biased region" description="Basic and acidic residues" evidence="2">
    <location>
        <begin position="179"/>
        <end position="192"/>
    </location>
</feature>
<feature type="compositionally biased region" description="Basic and acidic residues" evidence="2">
    <location>
        <begin position="493"/>
        <end position="503"/>
    </location>
</feature>
<evidence type="ECO:0000259" key="3">
    <source>
        <dbReference type="PROSITE" id="PS50006"/>
    </source>
</evidence>
<feature type="compositionally biased region" description="Polar residues" evidence="2">
    <location>
        <begin position="660"/>
        <end position="675"/>
    </location>
</feature>
<feature type="compositionally biased region" description="Polar residues" evidence="2">
    <location>
        <begin position="1033"/>
        <end position="1045"/>
    </location>
</feature>
<proteinExistence type="inferred from homology"/>
<feature type="compositionally biased region" description="Low complexity" evidence="2">
    <location>
        <begin position="543"/>
        <end position="560"/>
    </location>
</feature>
<gene>
    <name evidence="5" type="primary">cep170bb</name>
</gene>
<feature type="compositionally biased region" description="Low complexity" evidence="2">
    <location>
        <begin position="291"/>
        <end position="303"/>
    </location>
</feature>
<feature type="compositionally biased region" description="Basic and acidic residues" evidence="2">
    <location>
        <begin position="918"/>
        <end position="930"/>
    </location>
</feature>
<feature type="compositionally biased region" description="Polar residues" evidence="2">
    <location>
        <begin position="1128"/>
        <end position="1141"/>
    </location>
</feature>
<dbReference type="Pfam" id="PF15308">
    <property type="entry name" value="CEP170_C"/>
    <property type="match status" value="1"/>
</dbReference>
<feature type="compositionally biased region" description="Polar residues" evidence="2">
    <location>
        <begin position="1016"/>
        <end position="1025"/>
    </location>
</feature>
<organism evidence="4 5">
    <name type="scientific">Chanos chanos</name>
    <name type="common">Milkfish</name>
    <name type="synonym">Mugil chanos</name>
    <dbReference type="NCBI Taxonomy" id="29144"/>
    <lineage>
        <taxon>Eukaryota</taxon>
        <taxon>Metazoa</taxon>
        <taxon>Chordata</taxon>
        <taxon>Craniata</taxon>
        <taxon>Vertebrata</taxon>
        <taxon>Euteleostomi</taxon>
        <taxon>Actinopterygii</taxon>
        <taxon>Neopterygii</taxon>
        <taxon>Teleostei</taxon>
        <taxon>Ostariophysi</taxon>
        <taxon>Gonorynchiformes</taxon>
        <taxon>Chanidae</taxon>
        <taxon>Chanos</taxon>
    </lineage>
</organism>
<dbReference type="SMART" id="SM00240">
    <property type="entry name" value="FHA"/>
    <property type="match status" value="1"/>
</dbReference>
<feature type="compositionally biased region" description="Polar residues" evidence="2">
    <location>
        <begin position="1303"/>
        <end position="1312"/>
    </location>
</feature>
<feature type="compositionally biased region" description="Low complexity" evidence="2">
    <location>
        <begin position="617"/>
        <end position="632"/>
    </location>
</feature>
<feature type="region of interest" description="Disordered" evidence="2">
    <location>
        <begin position="773"/>
        <end position="796"/>
    </location>
</feature>
<feature type="compositionally biased region" description="Basic and acidic residues" evidence="2">
    <location>
        <begin position="1088"/>
        <end position="1103"/>
    </location>
</feature>
<feature type="compositionally biased region" description="Polar residues" evidence="2">
    <location>
        <begin position="1217"/>
        <end position="1231"/>
    </location>
</feature>
<feature type="domain" description="FHA" evidence="3">
    <location>
        <begin position="23"/>
        <end position="73"/>
    </location>
</feature>
<evidence type="ECO:0000256" key="1">
    <source>
        <dbReference type="ARBA" id="ARBA00010436"/>
    </source>
</evidence>
<dbReference type="SUPFAM" id="SSF49879">
    <property type="entry name" value="SMAD/FHA domain"/>
    <property type="match status" value="1"/>
</dbReference>
<feature type="compositionally biased region" description="Pro residues" evidence="2">
    <location>
        <begin position="634"/>
        <end position="655"/>
    </location>
</feature>
<feature type="compositionally biased region" description="Low complexity" evidence="2">
    <location>
        <begin position="1499"/>
        <end position="1518"/>
    </location>
</feature>